<sequence length="79" mass="9012">MKDKEESYQGLTELDELVITQAKPYLSASILCCVLSIFCLFIIGVQPKEPGFWLCILTFLLNVLFIAGVYKKTHKIRKT</sequence>
<organism evidence="2 3">
    <name type="scientific">Blautia liquoris</name>
    <dbReference type="NCBI Taxonomy" id="2779518"/>
    <lineage>
        <taxon>Bacteria</taxon>
        <taxon>Bacillati</taxon>
        <taxon>Bacillota</taxon>
        <taxon>Clostridia</taxon>
        <taxon>Lachnospirales</taxon>
        <taxon>Lachnospiraceae</taxon>
        <taxon>Blautia</taxon>
    </lineage>
</organism>
<keyword evidence="3" id="KW-1185">Reference proteome</keyword>
<keyword evidence="1" id="KW-0472">Membrane</keyword>
<dbReference type="Proteomes" id="UP000593601">
    <property type="component" value="Chromosome"/>
</dbReference>
<keyword evidence="1" id="KW-0812">Transmembrane</keyword>
<keyword evidence="1" id="KW-1133">Transmembrane helix</keyword>
<evidence type="ECO:0000313" key="3">
    <source>
        <dbReference type="Proteomes" id="UP000593601"/>
    </source>
</evidence>
<feature type="transmembrane region" description="Helical" evidence="1">
    <location>
        <begin position="51"/>
        <end position="70"/>
    </location>
</feature>
<evidence type="ECO:0000313" key="2">
    <source>
        <dbReference type="EMBL" id="QOV19743.1"/>
    </source>
</evidence>
<reference evidence="2 3" key="1">
    <citation type="submission" date="2020-10" db="EMBL/GenBank/DDBJ databases">
        <title>Blautia liquoris sp.nov., isolated from the mud in a fermentation cellar used for the production of Chinese strong-flavoured liquor.</title>
        <authorList>
            <person name="Lu L."/>
        </authorList>
    </citation>
    <scope>NUCLEOTIDE SEQUENCE [LARGE SCALE GENOMIC DNA]</scope>
    <source>
        <strain evidence="2 3">LZLJ-3</strain>
    </source>
</reference>
<gene>
    <name evidence="2" type="ORF">INP51_01845</name>
</gene>
<dbReference type="RefSeq" id="WP_193736063.1">
    <property type="nucleotide sequence ID" value="NZ_CP063304.1"/>
</dbReference>
<dbReference type="EMBL" id="CP063304">
    <property type="protein sequence ID" value="QOV19743.1"/>
    <property type="molecule type" value="Genomic_DNA"/>
</dbReference>
<dbReference type="KEGG" id="bliq:INP51_01845"/>
<feature type="transmembrane region" description="Helical" evidence="1">
    <location>
        <begin position="25"/>
        <end position="45"/>
    </location>
</feature>
<proteinExistence type="predicted"/>
<accession>A0A7M2RHD0</accession>
<dbReference type="AlphaFoldDB" id="A0A7M2RHD0"/>
<evidence type="ECO:0000256" key="1">
    <source>
        <dbReference type="SAM" id="Phobius"/>
    </source>
</evidence>
<name>A0A7M2RHD0_9FIRM</name>
<protein>
    <submittedName>
        <fullName evidence="2">Uncharacterized protein</fullName>
    </submittedName>
</protein>